<dbReference type="Proteomes" id="UP000271227">
    <property type="component" value="Unassembled WGS sequence"/>
</dbReference>
<evidence type="ECO:0000313" key="1">
    <source>
        <dbReference type="EMBL" id="RMB02803.1"/>
    </source>
</evidence>
<accession>A0A3M0CHU2</accession>
<reference evidence="1 2" key="1">
    <citation type="submission" date="2018-10" db="EMBL/GenBank/DDBJ databases">
        <title>Genomic Encyclopedia of Archaeal and Bacterial Type Strains, Phase II (KMG-II): from individual species to whole genera.</title>
        <authorList>
            <person name="Goeker M."/>
        </authorList>
    </citation>
    <scope>NUCLEOTIDE SEQUENCE [LARGE SCALE GENOMIC DNA]</scope>
    <source>
        <strain evidence="1 2">DSM 25217</strain>
    </source>
</reference>
<protein>
    <submittedName>
        <fullName evidence="1">Uncharacterized protein</fullName>
    </submittedName>
</protein>
<organism evidence="1 2">
    <name type="scientific">Eilatimonas milleporae</name>
    <dbReference type="NCBI Taxonomy" id="911205"/>
    <lineage>
        <taxon>Bacteria</taxon>
        <taxon>Pseudomonadati</taxon>
        <taxon>Pseudomonadota</taxon>
        <taxon>Alphaproteobacteria</taxon>
        <taxon>Kordiimonadales</taxon>
        <taxon>Kordiimonadaceae</taxon>
        <taxon>Eilatimonas</taxon>
    </lineage>
</organism>
<evidence type="ECO:0000313" key="2">
    <source>
        <dbReference type="Proteomes" id="UP000271227"/>
    </source>
</evidence>
<keyword evidence="2" id="KW-1185">Reference proteome</keyword>
<dbReference type="InParanoid" id="A0A3M0CHU2"/>
<proteinExistence type="predicted"/>
<gene>
    <name evidence="1" type="ORF">BXY39_3155</name>
</gene>
<sequence>MHCPYDPALVRTDVPQEAPAILVSDDIDSEGKAGFG</sequence>
<comment type="caution">
    <text evidence="1">The sequence shown here is derived from an EMBL/GenBank/DDBJ whole genome shotgun (WGS) entry which is preliminary data.</text>
</comment>
<dbReference type="AlphaFoldDB" id="A0A3M0CHU2"/>
<dbReference type="EMBL" id="REFR01000014">
    <property type="protein sequence ID" value="RMB02803.1"/>
    <property type="molecule type" value="Genomic_DNA"/>
</dbReference>
<name>A0A3M0CHU2_9PROT</name>